<dbReference type="GO" id="GO:0042796">
    <property type="term" value="P:snRNA transcription by RNA polymerase III"/>
    <property type="evidence" value="ECO:0007669"/>
    <property type="project" value="TreeGrafter"/>
</dbReference>
<feature type="compositionally biased region" description="Acidic residues" evidence="1">
    <location>
        <begin position="238"/>
        <end position="247"/>
    </location>
</feature>
<dbReference type="eggNOG" id="KOG4746">
    <property type="taxonomic scope" value="Eukaryota"/>
</dbReference>
<organism evidence="2">
    <name type="scientific">Gasterosteus aculeatus</name>
    <name type="common">Three-spined stickleback</name>
    <dbReference type="NCBI Taxonomy" id="69293"/>
    <lineage>
        <taxon>Eukaryota</taxon>
        <taxon>Metazoa</taxon>
        <taxon>Chordata</taxon>
        <taxon>Craniata</taxon>
        <taxon>Vertebrata</taxon>
        <taxon>Euteleostomi</taxon>
        <taxon>Actinopterygii</taxon>
        <taxon>Neopterygii</taxon>
        <taxon>Teleostei</taxon>
        <taxon>Neoteleostei</taxon>
        <taxon>Acanthomorphata</taxon>
        <taxon>Eupercaria</taxon>
        <taxon>Perciformes</taxon>
        <taxon>Cottioidei</taxon>
        <taxon>Gasterosteales</taxon>
        <taxon>Gasterosteidae</taxon>
        <taxon>Gasterosteus</taxon>
    </lineage>
</organism>
<reference evidence="2" key="2">
    <citation type="submission" date="2024-04" db="UniProtKB">
        <authorList>
            <consortium name="Ensembl"/>
        </authorList>
    </citation>
    <scope>IDENTIFICATION</scope>
</reference>
<dbReference type="Bgee" id="ENSGACG00000016750">
    <property type="expression patterns" value="Expressed in mesonephros"/>
</dbReference>
<feature type="region of interest" description="Disordered" evidence="1">
    <location>
        <begin position="228"/>
        <end position="318"/>
    </location>
</feature>
<dbReference type="InParanoid" id="G3PWX2"/>
<evidence type="ECO:0008006" key="3">
    <source>
        <dbReference type="Google" id="ProtNLM"/>
    </source>
</evidence>
<sequence length="318" mass="36545">LNTKSPLTEDVEELLARYQQTDSVRYEVFSTIWREMVFSDVFRGIANVAEIKRFSRVALATAVKYFLPPYSYQIRVGGLYLMFALYHTQPGSPPVKLRLAVRDWPVVEKFVKDSVDSGHQDVVYIFRKLVFDKAIHYAAMPHFLTFHKQKKAKKESLCPGFLGRTTAVQEFSSAEVLEELTNVQGQYEMLKAATVEVSCEVTTTQPDFTSRLRDCMSEFMTWQQKTFSQVKKEKNSGDDDDDDDEEEKQQQTEAEYSSSRAQLLSSIKQKSYSNFQETSKSRGRAETAESSCSGAEQVREVATQRRRRPPSLRARTRK</sequence>
<dbReference type="Ensembl" id="ENSGACT00000022153.1">
    <property type="protein sequence ID" value="ENSGACP00000022111.1"/>
    <property type="gene ID" value="ENSGACG00000016750.1"/>
</dbReference>
<proteinExistence type="predicted"/>
<dbReference type="OMA" id="SYQIRVG"/>
<dbReference type="InterPro" id="IPR019188">
    <property type="entry name" value="SNAPC1"/>
</dbReference>
<dbReference type="PANTHER" id="PTHR15131">
    <property type="entry name" value="SMALL NUCLEAR RNA ACTIVATING COMPLEX, POLYPEPTIDE 1"/>
    <property type="match status" value="1"/>
</dbReference>
<dbReference type="PANTHER" id="PTHR15131:SF3">
    <property type="entry name" value="SNRNA-ACTIVATING PROTEIN COMPLEX SUBUNIT 1"/>
    <property type="match status" value="1"/>
</dbReference>
<evidence type="ECO:0000313" key="2">
    <source>
        <dbReference type="Ensembl" id="ENSGACP00000022111.1"/>
    </source>
</evidence>
<dbReference type="Pfam" id="PF09808">
    <property type="entry name" value="SNAPC1"/>
    <property type="match status" value="1"/>
</dbReference>
<feature type="compositionally biased region" description="Polar residues" evidence="1">
    <location>
        <begin position="251"/>
        <end position="278"/>
    </location>
</feature>
<protein>
    <recommendedName>
        <fullName evidence="3">Small nuclear RNA activating complex, polypeptide 1b</fullName>
    </recommendedName>
</protein>
<dbReference type="AlphaFoldDB" id="G3PWX2"/>
<feature type="compositionally biased region" description="Basic residues" evidence="1">
    <location>
        <begin position="304"/>
        <end position="318"/>
    </location>
</feature>
<accession>G3PWX2</accession>
<dbReference type="GO" id="GO:0042795">
    <property type="term" value="P:snRNA transcription by RNA polymerase II"/>
    <property type="evidence" value="ECO:0007669"/>
    <property type="project" value="TreeGrafter"/>
</dbReference>
<dbReference type="GO" id="GO:0043565">
    <property type="term" value="F:sequence-specific DNA binding"/>
    <property type="evidence" value="ECO:0007669"/>
    <property type="project" value="TreeGrafter"/>
</dbReference>
<dbReference type="STRING" id="69293.ENSGACP00000022111"/>
<reference evidence="2" key="1">
    <citation type="submission" date="2006-01" db="EMBL/GenBank/DDBJ databases">
        <authorList>
            <person name="Lindblad-Toh K."/>
            <person name="Mauceli E."/>
            <person name="Grabherr M."/>
            <person name="Chang J.L."/>
            <person name="Lander E.S."/>
        </authorList>
    </citation>
    <scope>NUCLEOTIDE SEQUENCE [LARGE SCALE GENOMIC DNA]</scope>
</reference>
<evidence type="ECO:0000256" key="1">
    <source>
        <dbReference type="SAM" id="MobiDB-lite"/>
    </source>
</evidence>
<name>G3PWX2_GASAC</name>
<dbReference type="GO" id="GO:0019185">
    <property type="term" value="C:snRNA-activating protein complex"/>
    <property type="evidence" value="ECO:0007669"/>
    <property type="project" value="TreeGrafter"/>
</dbReference>